<proteinExistence type="predicted"/>
<evidence type="ECO:0000313" key="2">
    <source>
        <dbReference type="Proteomes" id="UP001385951"/>
    </source>
</evidence>
<organism evidence="1 2">
    <name type="scientific">Cerrena zonata</name>
    <dbReference type="NCBI Taxonomy" id="2478898"/>
    <lineage>
        <taxon>Eukaryota</taxon>
        <taxon>Fungi</taxon>
        <taxon>Dikarya</taxon>
        <taxon>Basidiomycota</taxon>
        <taxon>Agaricomycotina</taxon>
        <taxon>Agaricomycetes</taxon>
        <taxon>Polyporales</taxon>
        <taxon>Cerrenaceae</taxon>
        <taxon>Cerrena</taxon>
    </lineage>
</organism>
<comment type="caution">
    <text evidence="1">The sequence shown here is derived from an EMBL/GenBank/DDBJ whole genome shotgun (WGS) entry which is preliminary data.</text>
</comment>
<gene>
    <name evidence="1" type="ORF">QCA50_011756</name>
</gene>
<accession>A0AAW0FXK5</accession>
<dbReference type="EMBL" id="JASBNA010000022">
    <property type="protein sequence ID" value="KAK7684922.1"/>
    <property type="molecule type" value="Genomic_DNA"/>
</dbReference>
<dbReference type="Proteomes" id="UP001385951">
    <property type="component" value="Unassembled WGS sequence"/>
</dbReference>
<reference evidence="1 2" key="1">
    <citation type="submission" date="2022-09" db="EMBL/GenBank/DDBJ databases">
        <authorList>
            <person name="Palmer J.M."/>
        </authorList>
    </citation>
    <scope>NUCLEOTIDE SEQUENCE [LARGE SCALE GENOMIC DNA]</scope>
    <source>
        <strain evidence="1 2">DSM 7382</strain>
    </source>
</reference>
<protein>
    <recommendedName>
        <fullName evidence="3">F-box domain-containing protein</fullName>
    </recommendedName>
</protein>
<dbReference type="AlphaFoldDB" id="A0AAW0FXK5"/>
<sequence length="423" mass="48190">MLTDATLLTVDPISFPPMSTNIQITRDLVYAHVNDIDTQSAEALAILHQLPYATFPWLPTEVCEEIIDWVAAAYDVVQSNWKIPKTLYACALVCQAWVHRAQMHLFTNVLVKPKYLHRLHSTLQSAGHMSSSIRTLKIGDLYDEDEASISSFLVSHRLQNLHTLYLNSLNLAQEHICLFRAPLFHTVQHLHLILEKCKVSQLIRFINSFHFLTSLELWVNFKILEHNGQILPRPSHISSCSLTSLNLELIPGVSRLLDWCLKAGSFFAHIKKLTLKCLYSNDKSEFISCFRGVGALLQHCSATIEDLTLSLDQVPMVNEVSDLFHLESFPKLQRLSYQLSGGDTIFKYAERQFSAVSSKSGISEVQLDIYINKYEPVKDICSSIDSTLTSDKFSFLHKVKLYQDIPFDYFSNLQQQDKLEVVP</sequence>
<keyword evidence="2" id="KW-1185">Reference proteome</keyword>
<evidence type="ECO:0000313" key="1">
    <source>
        <dbReference type="EMBL" id="KAK7684922.1"/>
    </source>
</evidence>
<evidence type="ECO:0008006" key="3">
    <source>
        <dbReference type="Google" id="ProtNLM"/>
    </source>
</evidence>
<dbReference type="SUPFAM" id="SSF52047">
    <property type="entry name" value="RNI-like"/>
    <property type="match status" value="1"/>
</dbReference>
<name>A0AAW0FXK5_9APHY</name>